<organism evidence="2 3">
    <name type="scientific">Flaviramulus basaltis</name>
    <dbReference type="NCBI Taxonomy" id="369401"/>
    <lineage>
        <taxon>Bacteria</taxon>
        <taxon>Pseudomonadati</taxon>
        <taxon>Bacteroidota</taxon>
        <taxon>Flavobacteriia</taxon>
        <taxon>Flavobacteriales</taxon>
        <taxon>Flavobacteriaceae</taxon>
        <taxon>Flaviramulus</taxon>
    </lineage>
</organism>
<proteinExistence type="predicted"/>
<accession>A0A1K2IQY0</accession>
<protein>
    <submittedName>
        <fullName evidence="2">Bacteroides conjugative transposon TraK protein</fullName>
    </submittedName>
</protein>
<dbReference type="STRING" id="369401.SAMN05428642_105129"/>
<evidence type="ECO:0000313" key="3">
    <source>
        <dbReference type="Proteomes" id="UP000182544"/>
    </source>
</evidence>
<keyword evidence="1" id="KW-0472">Membrane</keyword>
<dbReference type="PROSITE" id="PS51257">
    <property type="entry name" value="PROKAR_LIPOPROTEIN"/>
    <property type="match status" value="1"/>
</dbReference>
<keyword evidence="1" id="KW-1133">Transmembrane helix</keyword>
<evidence type="ECO:0000256" key="1">
    <source>
        <dbReference type="SAM" id="Phobius"/>
    </source>
</evidence>
<dbReference type="EMBL" id="FPKV01000005">
    <property type="protein sequence ID" value="SFZ94841.1"/>
    <property type="molecule type" value="Genomic_DNA"/>
</dbReference>
<dbReference type="RefSeq" id="WP_143144337.1">
    <property type="nucleotide sequence ID" value="NZ_FPKV01000005.1"/>
</dbReference>
<name>A0A1K2IQY0_9FLAO</name>
<dbReference type="OrthoDB" id="1039148at2"/>
<keyword evidence="1" id="KW-0812">Transmembrane</keyword>
<evidence type="ECO:0000313" key="2">
    <source>
        <dbReference type="EMBL" id="SFZ94841.1"/>
    </source>
</evidence>
<sequence length="209" mass="24858">MRLNDNYKIFNKINTSEKRSNQLVLLSLTLMFSCSLFCIYFIYRTNENAKNSFYLLDNDQKLAMVRVKDYKRAIDILCEGHVNIFHELFFSLEPDLEFIKKNIEEKALYMVDHSGSRLYNRLVDQDYYEDIAKSSYSIELEKDTIIIDYSKYPFRFQFIGKQRIEKDGDTEYRSLITTGYIKETKTTPNNLNGLKIVRFVVLDNKDLTY</sequence>
<feature type="transmembrane region" description="Helical" evidence="1">
    <location>
        <begin position="21"/>
        <end position="43"/>
    </location>
</feature>
<reference evidence="2 3" key="1">
    <citation type="submission" date="2016-10" db="EMBL/GenBank/DDBJ databases">
        <authorList>
            <person name="de Groot N.N."/>
        </authorList>
    </citation>
    <scope>NUCLEOTIDE SEQUENCE [LARGE SCALE GENOMIC DNA]</scope>
    <source>
        <strain evidence="2 3">DSM 18180</strain>
    </source>
</reference>
<gene>
    <name evidence="2" type="ORF">SAMN05428642_105129</name>
</gene>
<dbReference type="Proteomes" id="UP000182544">
    <property type="component" value="Unassembled WGS sequence"/>
</dbReference>
<dbReference type="AlphaFoldDB" id="A0A1K2IQY0"/>
<keyword evidence="3" id="KW-1185">Reference proteome</keyword>